<reference evidence="1 2" key="1">
    <citation type="journal article" date="2014" name="Gut Pathog.">
        <title>Gene clusters of Hafnia alvei strain FB1 important in survival and pathogenesis: a draft genome perspective.</title>
        <authorList>
            <person name="Tan J.Y."/>
            <person name="Yin W.F."/>
            <person name="Chan K.G."/>
        </authorList>
    </citation>
    <scope>NUCLEOTIDE SEQUENCE [LARGE SCALE GENOMIC DNA]</scope>
    <source>
        <strain evidence="1 2">FB1</strain>
    </source>
</reference>
<dbReference type="KEGG" id="hav:AT03_19210"/>
<dbReference type="Pfam" id="PF11354">
    <property type="entry name" value="DUF3156"/>
    <property type="match status" value="1"/>
</dbReference>
<dbReference type="AlphaFoldDB" id="A0A097R6G5"/>
<dbReference type="Proteomes" id="UP000029986">
    <property type="component" value="Chromosome"/>
</dbReference>
<dbReference type="RefSeq" id="WP_025798252.1">
    <property type="nucleotide sequence ID" value="NZ_CP009706.1"/>
</dbReference>
<evidence type="ECO:0000313" key="2">
    <source>
        <dbReference type="Proteomes" id="UP000029986"/>
    </source>
</evidence>
<dbReference type="OrthoDB" id="8590098at2"/>
<evidence type="ECO:0000313" key="1">
    <source>
        <dbReference type="EMBL" id="AIU74315.1"/>
    </source>
</evidence>
<dbReference type="HOGENOM" id="CLU_097831_1_0_6"/>
<dbReference type="eggNOG" id="ENOG5032T4A">
    <property type="taxonomic scope" value="Bacteria"/>
</dbReference>
<proteinExistence type="predicted"/>
<sequence>MNSEVQVVNNLWRWLSGQRDPIGYQPGRVLHLVEKNLQPFECKRLSDRVLHVVCPQGLEVEVEERVVTSFRSYSVTCHFHLRGETGLQQPIHIQAKNTDILGRGDTRFSAKTSNDDSRRLMAVLDCYPEITDALDCLNFRRLNLRSEAGQWQLEIELFAATELVGPRPVCSGYQRLPYAQRHLMLDVMQMFQKLMDRVTVQGVAA</sequence>
<dbReference type="EMBL" id="CP009706">
    <property type="protein sequence ID" value="AIU74315.1"/>
    <property type="molecule type" value="Genomic_DNA"/>
</dbReference>
<dbReference type="PATRIC" id="fig|1453496.5.peg.3952"/>
<accession>A0A097R6G5</accession>
<evidence type="ECO:0008006" key="3">
    <source>
        <dbReference type="Google" id="ProtNLM"/>
    </source>
</evidence>
<dbReference type="InterPro" id="IPR021500">
    <property type="entry name" value="DUF3156"/>
</dbReference>
<dbReference type="GeneID" id="56893443"/>
<name>A0A097R6G5_HAFAL</name>
<organism evidence="1 2">
    <name type="scientific">Hafnia alvei FB1</name>
    <dbReference type="NCBI Taxonomy" id="1453496"/>
    <lineage>
        <taxon>Bacteria</taxon>
        <taxon>Pseudomonadati</taxon>
        <taxon>Pseudomonadota</taxon>
        <taxon>Gammaproteobacteria</taxon>
        <taxon>Enterobacterales</taxon>
        <taxon>Hafniaceae</taxon>
        <taxon>Hafnia</taxon>
    </lineage>
</organism>
<protein>
    <recommendedName>
        <fullName evidence="3">Cytoplasmic protein</fullName>
    </recommendedName>
</protein>
<gene>
    <name evidence="1" type="ORF">AT03_19210</name>
</gene>
<keyword evidence="2" id="KW-1185">Reference proteome</keyword>